<evidence type="ECO:0000256" key="2">
    <source>
        <dbReference type="ARBA" id="ARBA00023002"/>
    </source>
</evidence>
<evidence type="ECO:0000313" key="4">
    <source>
        <dbReference type="EMBL" id="PNP57324.1"/>
    </source>
</evidence>
<proteinExistence type="inferred from homology"/>
<dbReference type="PANTHER" id="PTHR45348">
    <property type="entry name" value="HYPOTHETICAL OXIDOREDUCTASE (EUROFUNG)"/>
    <property type="match status" value="1"/>
</dbReference>
<dbReference type="PANTHER" id="PTHR45348:SF2">
    <property type="entry name" value="ZINC-TYPE ALCOHOL DEHYDROGENASE-LIKE PROTEIN C2E1P3.01"/>
    <property type="match status" value="1"/>
</dbReference>
<dbReference type="AlphaFoldDB" id="A0A2K0UHQ9"/>
<comment type="similarity">
    <text evidence="1">Belongs to the zinc-containing alcohol dehydrogenase family.</text>
</comment>
<sequence length="353" mass="38024">MSGHQTKQKALLVTELGKPIKLVNDRPIPYPDTGEVQIRVTIAGISPHVQKARDWGLFVKDSLPAVVTNDVVGEVTAIGTGVTKYSLGDRVVYQARFQPPWTQGGLQQYAVLDVLHSAKIPDGISDDEAATVPSNVMAPLLAIFAPSYLGIPAPWTPQASTFDYAGTILLVLGGGSNCGKFGVQLAALAGIGRIVVVGGDEAELKSYGATQVLNRHGSPEEVTSRIRDIVGDELLYAYDTVNFPATQHIGVNALSSTKKGKVARLLPLGPIDEAQVKPKKEGYEVIDVHGVSQNKPDLSVPFWERLPGYLEEKKIRPTSYTVIKGLSEEGVNGVLDAYRDEKKVVKTNIHVQD</sequence>
<feature type="domain" description="Alcohol dehydrogenase-like N-terminal" evidence="3">
    <location>
        <begin position="33"/>
        <end position="122"/>
    </location>
</feature>
<dbReference type="OrthoDB" id="9992527at2759"/>
<dbReference type="Proteomes" id="UP000236664">
    <property type="component" value="Unassembled WGS sequence"/>
</dbReference>
<keyword evidence="5" id="KW-1185">Reference proteome</keyword>
<dbReference type="STRING" id="42673.A0A2K0UHQ9"/>
<reference evidence="4 5" key="1">
    <citation type="submission" date="2017-06" db="EMBL/GenBank/DDBJ databases">
        <title>Genome of Fusarium nygamai isolate CS10214.</title>
        <authorList>
            <person name="Gardiner D.M."/>
            <person name="Obanor F."/>
            <person name="Kazan K."/>
        </authorList>
    </citation>
    <scope>NUCLEOTIDE SEQUENCE [LARGE SCALE GENOMIC DNA]</scope>
    <source>
        <strain evidence="4 5">CS10214</strain>
    </source>
</reference>
<dbReference type="SUPFAM" id="SSF51735">
    <property type="entry name" value="NAD(P)-binding Rossmann-fold domains"/>
    <property type="match status" value="1"/>
</dbReference>
<evidence type="ECO:0000259" key="3">
    <source>
        <dbReference type="Pfam" id="PF08240"/>
    </source>
</evidence>
<gene>
    <name evidence="4" type="ORF">FNYG_15230</name>
</gene>
<dbReference type="EMBL" id="MTQA01000499">
    <property type="protein sequence ID" value="PNP57324.1"/>
    <property type="molecule type" value="Genomic_DNA"/>
</dbReference>
<dbReference type="InterPro" id="IPR011032">
    <property type="entry name" value="GroES-like_sf"/>
</dbReference>
<accession>A0A2K0UHQ9</accession>
<name>A0A2K0UHQ9_GIBNY</name>
<evidence type="ECO:0000256" key="1">
    <source>
        <dbReference type="ARBA" id="ARBA00008072"/>
    </source>
</evidence>
<evidence type="ECO:0000313" key="5">
    <source>
        <dbReference type="Proteomes" id="UP000236664"/>
    </source>
</evidence>
<dbReference type="InterPro" id="IPR047122">
    <property type="entry name" value="Trans-enoyl_RdTase-like"/>
</dbReference>
<dbReference type="SUPFAM" id="SSF50129">
    <property type="entry name" value="GroES-like"/>
    <property type="match status" value="1"/>
</dbReference>
<dbReference type="InterPro" id="IPR013154">
    <property type="entry name" value="ADH-like_N"/>
</dbReference>
<dbReference type="Gene3D" id="3.40.50.720">
    <property type="entry name" value="NAD(P)-binding Rossmann-like Domain"/>
    <property type="match status" value="1"/>
</dbReference>
<dbReference type="Pfam" id="PF08240">
    <property type="entry name" value="ADH_N"/>
    <property type="match status" value="1"/>
</dbReference>
<dbReference type="GO" id="GO:0016651">
    <property type="term" value="F:oxidoreductase activity, acting on NAD(P)H"/>
    <property type="evidence" value="ECO:0007669"/>
    <property type="project" value="InterPro"/>
</dbReference>
<dbReference type="InterPro" id="IPR036291">
    <property type="entry name" value="NAD(P)-bd_dom_sf"/>
</dbReference>
<dbReference type="Gene3D" id="3.90.180.10">
    <property type="entry name" value="Medium-chain alcohol dehydrogenases, catalytic domain"/>
    <property type="match status" value="1"/>
</dbReference>
<protein>
    <recommendedName>
        <fullName evidence="3">Alcohol dehydrogenase-like N-terminal domain-containing protein</fullName>
    </recommendedName>
</protein>
<keyword evidence="2" id="KW-0560">Oxidoreductase</keyword>
<dbReference type="CDD" id="cd08249">
    <property type="entry name" value="enoyl_reductase_like"/>
    <property type="match status" value="1"/>
</dbReference>
<comment type="caution">
    <text evidence="4">The sequence shown here is derived from an EMBL/GenBank/DDBJ whole genome shotgun (WGS) entry which is preliminary data.</text>
</comment>
<organism evidence="4 5">
    <name type="scientific">Gibberella nygamai</name>
    <name type="common">Bean root rot disease fungus</name>
    <name type="synonym">Fusarium nygamai</name>
    <dbReference type="NCBI Taxonomy" id="42673"/>
    <lineage>
        <taxon>Eukaryota</taxon>
        <taxon>Fungi</taxon>
        <taxon>Dikarya</taxon>
        <taxon>Ascomycota</taxon>
        <taxon>Pezizomycotina</taxon>
        <taxon>Sordariomycetes</taxon>
        <taxon>Hypocreomycetidae</taxon>
        <taxon>Hypocreales</taxon>
        <taxon>Nectriaceae</taxon>
        <taxon>Fusarium</taxon>
        <taxon>Fusarium fujikuroi species complex</taxon>
    </lineage>
</organism>